<evidence type="ECO:0000313" key="3">
    <source>
        <dbReference type="Proteomes" id="UP001168821"/>
    </source>
</evidence>
<feature type="region of interest" description="Disordered" evidence="1">
    <location>
        <begin position="1"/>
        <end position="29"/>
    </location>
</feature>
<keyword evidence="3" id="KW-1185">Reference proteome</keyword>
<accession>A0AA38HIG0</accession>
<organism evidence="2 3">
    <name type="scientific">Zophobas morio</name>
    <dbReference type="NCBI Taxonomy" id="2755281"/>
    <lineage>
        <taxon>Eukaryota</taxon>
        <taxon>Metazoa</taxon>
        <taxon>Ecdysozoa</taxon>
        <taxon>Arthropoda</taxon>
        <taxon>Hexapoda</taxon>
        <taxon>Insecta</taxon>
        <taxon>Pterygota</taxon>
        <taxon>Neoptera</taxon>
        <taxon>Endopterygota</taxon>
        <taxon>Coleoptera</taxon>
        <taxon>Polyphaga</taxon>
        <taxon>Cucujiformia</taxon>
        <taxon>Tenebrionidae</taxon>
        <taxon>Zophobas</taxon>
    </lineage>
</organism>
<proteinExistence type="predicted"/>
<name>A0AA38HIG0_9CUCU</name>
<reference evidence="2" key="1">
    <citation type="journal article" date="2023" name="G3 (Bethesda)">
        <title>Whole genome assemblies of Zophobas morio and Tenebrio molitor.</title>
        <authorList>
            <person name="Kaur S."/>
            <person name="Stinson S.A."/>
            <person name="diCenzo G.C."/>
        </authorList>
    </citation>
    <scope>NUCLEOTIDE SEQUENCE</scope>
    <source>
        <strain evidence="2">QUZm001</strain>
    </source>
</reference>
<dbReference type="Proteomes" id="UP001168821">
    <property type="component" value="Unassembled WGS sequence"/>
</dbReference>
<evidence type="ECO:0000256" key="1">
    <source>
        <dbReference type="SAM" id="MobiDB-lite"/>
    </source>
</evidence>
<protein>
    <submittedName>
        <fullName evidence="2">Uncharacterized protein</fullName>
    </submittedName>
</protein>
<gene>
    <name evidence="2" type="ORF">Zmor_004288</name>
</gene>
<feature type="compositionally biased region" description="Polar residues" evidence="1">
    <location>
        <begin position="1"/>
        <end position="20"/>
    </location>
</feature>
<sequence>MGTSDKNSVNSRTPKTSFSPQKKDAATKFPRSLMQITTDTTTPKLKKILQQNFIITPTTFDKVITKEIEKYERTEDLRKIIKERDHDSLRNEECTRYPLRSRTSETPLKNQILIDNKYQELLSSDKNIKRRKEEVDYFFELEFLKNTSKLGKQNSEGSNTEKLVGINLVSCEAVEAVNQQLEYLDNTNGTLRPIPVNLECCQNAENTNAQPEYSTTPIKVTSIGTKNDEICKDDSSQKVEKKKRVCEKDSNF</sequence>
<dbReference type="EMBL" id="JALNTZ010001473">
    <property type="protein sequence ID" value="KAJ3625364.1"/>
    <property type="molecule type" value="Genomic_DNA"/>
</dbReference>
<dbReference type="AlphaFoldDB" id="A0AA38HIG0"/>
<comment type="caution">
    <text evidence="2">The sequence shown here is derived from an EMBL/GenBank/DDBJ whole genome shotgun (WGS) entry which is preliminary data.</text>
</comment>
<evidence type="ECO:0000313" key="2">
    <source>
        <dbReference type="EMBL" id="KAJ3625364.1"/>
    </source>
</evidence>